<gene>
    <name evidence="3" type="ORF">OG469_11305</name>
</gene>
<keyword evidence="1" id="KW-0808">Transferase</keyword>
<dbReference type="InterPro" id="IPR036890">
    <property type="entry name" value="HATPase_C_sf"/>
</dbReference>
<dbReference type="SUPFAM" id="SSF55874">
    <property type="entry name" value="ATPase domain of HSP90 chaperone/DNA topoisomerase II/histidine kinase"/>
    <property type="match status" value="1"/>
</dbReference>
<dbReference type="Pfam" id="PF13581">
    <property type="entry name" value="HATPase_c_2"/>
    <property type="match status" value="1"/>
</dbReference>
<keyword evidence="3" id="KW-0067">ATP-binding</keyword>
<reference evidence="3 4" key="1">
    <citation type="submission" date="2022-10" db="EMBL/GenBank/DDBJ databases">
        <title>The complete genomes of actinobacterial strains from the NBC collection.</title>
        <authorList>
            <person name="Joergensen T.S."/>
            <person name="Alvarez Arevalo M."/>
            <person name="Sterndorff E.B."/>
            <person name="Faurdal D."/>
            <person name="Vuksanovic O."/>
            <person name="Mourched A.-S."/>
            <person name="Charusanti P."/>
            <person name="Shaw S."/>
            <person name="Blin K."/>
            <person name="Weber T."/>
        </authorList>
    </citation>
    <scope>NUCLEOTIDE SEQUENCE [LARGE SCALE GENOMIC DNA]</scope>
    <source>
        <strain evidence="3 4">NBC_01247</strain>
    </source>
</reference>
<dbReference type="EMBL" id="CP108482">
    <property type="protein sequence ID" value="WUS56059.1"/>
    <property type="molecule type" value="Genomic_DNA"/>
</dbReference>
<keyword evidence="3" id="KW-0547">Nucleotide-binding</keyword>
<dbReference type="PANTHER" id="PTHR35526">
    <property type="entry name" value="ANTI-SIGMA-F FACTOR RSBW-RELATED"/>
    <property type="match status" value="1"/>
</dbReference>
<protein>
    <submittedName>
        <fullName evidence="3">ATP-binding protein</fullName>
    </submittedName>
</protein>
<dbReference type="InterPro" id="IPR003594">
    <property type="entry name" value="HATPase_dom"/>
</dbReference>
<evidence type="ECO:0000313" key="3">
    <source>
        <dbReference type="EMBL" id="WUS56059.1"/>
    </source>
</evidence>
<dbReference type="RefSeq" id="WP_329499325.1">
    <property type="nucleotide sequence ID" value="NZ_CP108460.1"/>
</dbReference>
<accession>A0ABZ1W5I9</accession>
<evidence type="ECO:0000256" key="1">
    <source>
        <dbReference type="ARBA" id="ARBA00022527"/>
    </source>
</evidence>
<dbReference type="Gene3D" id="3.30.565.10">
    <property type="entry name" value="Histidine kinase-like ATPase, C-terminal domain"/>
    <property type="match status" value="1"/>
</dbReference>
<evidence type="ECO:0000313" key="4">
    <source>
        <dbReference type="Proteomes" id="UP001432014"/>
    </source>
</evidence>
<dbReference type="PANTHER" id="PTHR35526:SF3">
    <property type="entry name" value="ANTI-SIGMA-F FACTOR RSBW"/>
    <property type="match status" value="1"/>
</dbReference>
<keyword evidence="1" id="KW-0418">Kinase</keyword>
<dbReference type="CDD" id="cd16936">
    <property type="entry name" value="HATPase_RsbW-like"/>
    <property type="match status" value="1"/>
</dbReference>
<name>A0ABZ1W5I9_9ACTN</name>
<keyword evidence="4" id="KW-1185">Reference proteome</keyword>
<sequence length="146" mass="15692">MPGILEKPPASADEYACWLPRHRRSGSAARRLLREFLAGRTGGERYVLAAESVLTELVNNAVQHARTPHGRLVMIRFELRPGQLRVEVHDAGDTVPTPRTAGAEDEGGRGLRLVEQLSTGWGCHPRAGGVGKVVWATVGPAGGDAR</sequence>
<keyword evidence="1" id="KW-0723">Serine/threonine-protein kinase</keyword>
<feature type="domain" description="Histidine kinase/HSP90-like ATPase" evidence="2">
    <location>
        <begin position="27"/>
        <end position="136"/>
    </location>
</feature>
<dbReference type="GO" id="GO:0005524">
    <property type="term" value="F:ATP binding"/>
    <property type="evidence" value="ECO:0007669"/>
    <property type="project" value="UniProtKB-KW"/>
</dbReference>
<dbReference type="InterPro" id="IPR050267">
    <property type="entry name" value="Anti-sigma-factor_SerPK"/>
</dbReference>
<organism evidence="3 4">
    <name type="scientific">Kitasatospora herbaricolor</name>
    <dbReference type="NCBI Taxonomy" id="68217"/>
    <lineage>
        <taxon>Bacteria</taxon>
        <taxon>Bacillati</taxon>
        <taxon>Actinomycetota</taxon>
        <taxon>Actinomycetes</taxon>
        <taxon>Kitasatosporales</taxon>
        <taxon>Streptomycetaceae</taxon>
        <taxon>Kitasatospora</taxon>
    </lineage>
</organism>
<evidence type="ECO:0000259" key="2">
    <source>
        <dbReference type="Pfam" id="PF13581"/>
    </source>
</evidence>
<dbReference type="Proteomes" id="UP001432014">
    <property type="component" value="Chromosome"/>
</dbReference>
<proteinExistence type="predicted"/>